<comment type="caution">
    <text evidence="5">The sequence shown here is derived from an EMBL/GenBank/DDBJ whole genome shotgun (WGS) entry which is preliminary data.</text>
</comment>
<feature type="domain" description="Retrovirus-related Pol polyprotein from transposon TNT 1-94-like beta-barrel" evidence="4">
    <location>
        <begin position="257"/>
        <end position="330"/>
    </location>
</feature>
<sequence length="844" mass="93798">MHGHRNRVGLSSTCNQSRSTASSHAGVWNTAEIQHRASVPHVSSYRPSYNSTAGPTAFYTGPVHYSSQPHPLGIATGLIARETEGVGFVTKGYRRNDGKKKWVTRDDKSHLNCEECGMSRHTKEQCFRIVGYPDWWTDGNKKGTKSAKTEKEKVPTTNTSSINKENTSDGRRSDGGFGGLATAENKGIGGDFSVAGKGGKGFVKNSNTPHSQNSLFPCINNAPRYIQSSFKCLECPPSVNGSAHMAQISFKKPIAPWIFDCGATDTMTYDVSDFIEVSIPRKTHIQAANRERMDVKTRGMIEISPGIKLPNCLYVPSLSHKLLSISHVTKELNYSILMHPTFCLLQDIRTGQIIRRGTKREGLYYVDEVTPSGTMMLAHGTSEREAWLWHRRLGHPSVSYLHTLFPELFPLNKPISCETCILAKSYRQTFKPSNTKVKVLFSLIYSDGWGPAPVIGGQSFCGHGEEQCDTLSWLRYTSEESCPNQNTTSPEAQEQSFTNISAIEDTVPNLISERYTPEKTSRSSKYPIANIARVYLSKEANSLSASLYLEEAPSNVEQALKSEKWNNAMDVEMYALMRNGTWDKCILPQGKKPKLKEGLCVEFEMKDLGNLRYFFGIEVMRSSQGIFICQKKYIPDLLAETGMINCKPADTSMITNQKLFMKTKAKLANRDRTKHVEVDRHFIKEKLEAGIIKLPFVKSEDQLADILTKAVGMVILHKCLNKLNFADPTIQQCIKNVHERRLMIFFMGTTAVDVEGVACCTGNVYTCCYESGLPPMAIPPMSMAPMAMPPMSIAPMAMPPMSMAPMAMPPIAMSPMPPPGHIVGEKKKVLGRKGYSIIPSIIHH</sequence>
<feature type="region of interest" description="Disordered" evidence="1">
    <location>
        <begin position="1"/>
        <end position="26"/>
    </location>
</feature>
<dbReference type="InterPro" id="IPR054722">
    <property type="entry name" value="PolX-like_BBD"/>
</dbReference>
<dbReference type="Pfam" id="PF07727">
    <property type="entry name" value="RVT_2"/>
    <property type="match status" value="1"/>
</dbReference>
<evidence type="ECO:0000259" key="3">
    <source>
        <dbReference type="Pfam" id="PF13976"/>
    </source>
</evidence>
<dbReference type="AlphaFoldDB" id="A0A699HEU6"/>
<dbReference type="InterPro" id="IPR025724">
    <property type="entry name" value="GAG-pre-integrase_dom"/>
</dbReference>
<feature type="compositionally biased region" description="Polar residues" evidence="1">
    <location>
        <begin position="155"/>
        <end position="165"/>
    </location>
</feature>
<name>A0A699HEU6_TANCI</name>
<protein>
    <submittedName>
        <fullName evidence="5">Putative ribonuclease H-like domain-containing protein</fullName>
    </submittedName>
</protein>
<dbReference type="EMBL" id="BKCJ010143358">
    <property type="protein sequence ID" value="GEX98265.1"/>
    <property type="molecule type" value="Genomic_DNA"/>
</dbReference>
<feature type="compositionally biased region" description="Polar residues" evidence="1">
    <location>
        <begin position="9"/>
        <end position="23"/>
    </location>
</feature>
<accession>A0A699HEU6</accession>
<dbReference type="CDD" id="cd09272">
    <property type="entry name" value="RNase_HI_RT_Ty1"/>
    <property type="match status" value="1"/>
</dbReference>
<feature type="domain" description="GAG-pre-integrase" evidence="3">
    <location>
        <begin position="362"/>
        <end position="425"/>
    </location>
</feature>
<evidence type="ECO:0000313" key="5">
    <source>
        <dbReference type="EMBL" id="GEX98265.1"/>
    </source>
</evidence>
<feature type="region of interest" description="Disordered" evidence="1">
    <location>
        <begin position="140"/>
        <end position="180"/>
    </location>
</feature>
<evidence type="ECO:0000259" key="2">
    <source>
        <dbReference type="Pfam" id="PF07727"/>
    </source>
</evidence>
<evidence type="ECO:0000256" key="1">
    <source>
        <dbReference type="SAM" id="MobiDB-lite"/>
    </source>
</evidence>
<organism evidence="5">
    <name type="scientific">Tanacetum cinerariifolium</name>
    <name type="common">Dalmatian daisy</name>
    <name type="synonym">Chrysanthemum cinerariifolium</name>
    <dbReference type="NCBI Taxonomy" id="118510"/>
    <lineage>
        <taxon>Eukaryota</taxon>
        <taxon>Viridiplantae</taxon>
        <taxon>Streptophyta</taxon>
        <taxon>Embryophyta</taxon>
        <taxon>Tracheophyta</taxon>
        <taxon>Spermatophyta</taxon>
        <taxon>Magnoliopsida</taxon>
        <taxon>eudicotyledons</taxon>
        <taxon>Gunneridae</taxon>
        <taxon>Pentapetalae</taxon>
        <taxon>asterids</taxon>
        <taxon>campanulids</taxon>
        <taxon>Asterales</taxon>
        <taxon>Asteraceae</taxon>
        <taxon>Asteroideae</taxon>
        <taxon>Anthemideae</taxon>
        <taxon>Anthemidinae</taxon>
        <taxon>Tanacetum</taxon>
    </lineage>
</organism>
<dbReference type="InterPro" id="IPR013103">
    <property type="entry name" value="RVT_2"/>
</dbReference>
<gene>
    <name evidence="5" type="ORF">Tci_370240</name>
</gene>
<reference evidence="5" key="1">
    <citation type="journal article" date="2019" name="Sci. Rep.">
        <title>Draft genome of Tanacetum cinerariifolium, the natural source of mosquito coil.</title>
        <authorList>
            <person name="Yamashiro T."/>
            <person name="Shiraishi A."/>
            <person name="Satake H."/>
            <person name="Nakayama K."/>
        </authorList>
    </citation>
    <scope>NUCLEOTIDE SEQUENCE</scope>
</reference>
<evidence type="ECO:0000259" key="4">
    <source>
        <dbReference type="Pfam" id="PF22936"/>
    </source>
</evidence>
<proteinExistence type="predicted"/>
<dbReference type="Pfam" id="PF22936">
    <property type="entry name" value="Pol_BBD"/>
    <property type="match status" value="1"/>
</dbReference>
<feature type="domain" description="Reverse transcriptase Ty1/copia-type" evidence="2">
    <location>
        <begin position="595"/>
        <end position="654"/>
    </location>
</feature>
<dbReference type="Pfam" id="PF13976">
    <property type="entry name" value="gag_pre-integrs"/>
    <property type="match status" value="1"/>
</dbReference>